<dbReference type="eggNOG" id="COG0399">
    <property type="taxonomic scope" value="Bacteria"/>
</dbReference>
<dbReference type="Gene3D" id="3.90.1150.10">
    <property type="entry name" value="Aspartate Aminotransferase, domain 1"/>
    <property type="match status" value="1"/>
</dbReference>
<gene>
    <name evidence="6" type="ordered locus">Acel_1934</name>
</gene>
<dbReference type="PANTHER" id="PTHR30244:SF36">
    <property type="entry name" value="3-OXO-GLUCOSE-6-PHOSPHATE:GLUTAMATE AMINOTRANSFERASE"/>
    <property type="match status" value="1"/>
</dbReference>
<reference evidence="6 7" key="1">
    <citation type="journal article" date="2009" name="Genome Res.">
        <title>Complete genome of the cellulolytic thermophile Acidothermus cellulolyticus 11B provides insights into its ecophysiological and evolutionary adaptations.</title>
        <authorList>
            <person name="Barabote R.D."/>
            <person name="Xie G."/>
            <person name="Leu D.H."/>
            <person name="Normand P."/>
            <person name="Necsulea A."/>
            <person name="Daubin V."/>
            <person name="Medigue C."/>
            <person name="Adney W.S."/>
            <person name="Xu X.C."/>
            <person name="Lapidus A."/>
            <person name="Parales R.E."/>
            <person name="Detter C."/>
            <person name="Pujic P."/>
            <person name="Bruce D."/>
            <person name="Lavire C."/>
            <person name="Challacombe J.F."/>
            <person name="Brettin T.S."/>
            <person name="Berry A.M."/>
        </authorList>
    </citation>
    <scope>NUCLEOTIDE SEQUENCE [LARGE SCALE GENOMIC DNA]</scope>
    <source>
        <strain evidence="7">ATCC 43068 / DSM 8971 / 11B</strain>
    </source>
</reference>
<evidence type="ECO:0000313" key="6">
    <source>
        <dbReference type="EMBL" id="ABK53706.1"/>
    </source>
</evidence>
<keyword evidence="1 4" id="KW-0663">Pyridoxal phosphate</keyword>
<dbReference type="KEGG" id="ace:Acel_1934"/>
<evidence type="ECO:0000256" key="4">
    <source>
        <dbReference type="PIRSR" id="PIRSR000390-2"/>
    </source>
</evidence>
<name>A0LW96_ACIC1</name>
<proteinExistence type="inferred from homology"/>
<dbReference type="HOGENOM" id="CLU_033332_6_0_11"/>
<dbReference type="EMBL" id="CP000481">
    <property type="protein sequence ID" value="ABK53706.1"/>
    <property type="molecule type" value="Genomic_DNA"/>
</dbReference>
<dbReference type="GO" id="GO:0030170">
    <property type="term" value="F:pyridoxal phosphate binding"/>
    <property type="evidence" value="ECO:0007669"/>
    <property type="project" value="TreeGrafter"/>
</dbReference>
<dbReference type="FunCoup" id="A0LW96">
    <property type="interactions" value="7"/>
</dbReference>
<keyword evidence="6" id="KW-0032">Aminotransferase</keyword>
<comment type="similarity">
    <text evidence="2 5">Belongs to the DegT/DnrJ/EryC1 family.</text>
</comment>
<evidence type="ECO:0000313" key="7">
    <source>
        <dbReference type="Proteomes" id="UP000008221"/>
    </source>
</evidence>
<dbReference type="AlphaFoldDB" id="A0LW96"/>
<dbReference type="Gene3D" id="3.40.640.10">
    <property type="entry name" value="Type I PLP-dependent aspartate aminotransferase-like (Major domain)"/>
    <property type="match status" value="1"/>
</dbReference>
<accession>A0LW96</accession>
<dbReference type="Proteomes" id="UP000008221">
    <property type="component" value="Chromosome"/>
</dbReference>
<dbReference type="GO" id="GO:0000271">
    <property type="term" value="P:polysaccharide biosynthetic process"/>
    <property type="evidence" value="ECO:0007669"/>
    <property type="project" value="TreeGrafter"/>
</dbReference>
<dbReference type="RefSeq" id="WP_011720769.1">
    <property type="nucleotide sequence ID" value="NC_008578.1"/>
</dbReference>
<keyword evidence="6" id="KW-0808">Transferase</keyword>
<feature type="modified residue" description="N6-(pyridoxal phosphate)lysine" evidence="4">
    <location>
        <position position="186"/>
    </location>
</feature>
<dbReference type="PIRSF" id="PIRSF000390">
    <property type="entry name" value="PLP_StrS"/>
    <property type="match status" value="1"/>
</dbReference>
<evidence type="ECO:0000256" key="1">
    <source>
        <dbReference type="ARBA" id="ARBA00022898"/>
    </source>
</evidence>
<dbReference type="InParanoid" id="A0LW96"/>
<feature type="active site" description="Proton acceptor" evidence="3">
    <location>
        <position position="186"/>
    </location>
</feature>
<dbReference type="PANTHER" id="PTHR30244">
    <property type="entry name" value="TRANSAMINASE"/>
    <property type="match status" value="1"/>
</dbReference>
<evidence type="ECO:0000256" key="2">
    <source>
        <dbReference type="ARBA" id="ARBA00037999"/>
    </source>
</evidence>
<protein>
    <submittedName>
        <fullName evidence="6">DegT/DnrJ/EryC1/StrS aminotransferase</fullName>
    </submittedName>
</protein>
<dbReference type="InterPro" id="IPR015422">
    <property type="entry name" value="PyrdxlP-dep_Trfase_small"/>
</dbReference>
<dbReference type="Pfam" id="PF01041">
    <property type="entry name" value="DegT_DnrJ_EryC1"/>
    <property type="match status" value="1"/>
</dbReference>
<organism evidence="6 7">
    <name type="scientific">Acidothermus cellulolyticus (strain ATCC 43068 / DSM 8971 / 11B)</name>
    <dbReference type="NCBI Taxonomy" id="351607"/>
    <lineage>
        <taxon>Bacteria</taxon>
        <taxon>Bacillati</taxon>
        <taxon>Actinomycetota</taxon>
        <taxon>Actinomycetes</taxon>
        <taxon>Acidothermales</taxon>
        <taxon>Acidothermaceae</taxon>
        <taxon>Acidothermus</taxon>
    </lineage>
</organism>
<dbReference type="InterPro" id="IPR000653">
    <property type="entry name" value="DegT/StrS_aminotransferase"/>
</dbReference>
<dbReference type="SUPFAM" id="SSF53383">
    <property type="entry name" value="PLP-dependent transferases"/>
    <property type="match status" value="1"/>
</dbReference>
<dbReference type="OrthoDB" id="9804264at2"/>
<dbReference type="STRING" id="351607.Acel_1934"/>
<evidence type="ECO:0000256" key="5">
    <source>
        <dbReference type="RuleBase" id="RU004508"/>
    </source>
</evidence>
<dbReference type="GO" id="GO:0008483">
    <property type="term" value="F:transaminase activity"/>
    <property type="evidence" value="ECO:0007669"/>
    <property type="project" value="UniProtKB-KW"/>
</dbReference>
<keyword evidence="7" id="KW-1185">Reference proteome</keyword>
<dbReference type="InterPro" id="IPR015421">
    <property type="entry name" value="PyrdxlP-dep_Trfase_major"/>
</dbReference>
<dbReference type="InterPro" id="IPR015424">
    <property type="entry name" value="PyrdxlP-dep_Trfase"/>
</dbReference>
<sequence length="387" mass="41947">MPIPLVDLTWQHSVIEPQVLPTLLDVMRRGAFIGGAAVEEFEADFARYCEVTHCVGVANGTDAIEIALRALHIGPGDEVIVPTNTFVATVEAVLRAGAIPRLVDCDDEYLLIDPRGVEAAISPRTRAVIAVHLYGQVAPMRDLAKIAEKHNLALIEDAAQCQGARLDGRRAGGLGHIAATSFYPGKNLGAYGDGGAVLTDDEGLARYARRLANHGSARKYHHPDIGFNSRLDALQAVILREKLRRLDDWNALRQEIAVYYSERLAEIDEVRVPTVRPGNEHVWHLYVIRIPRRDSVLAALNRAGIGAAVHYPIPVHLQPGYVGLGYRAGDFPVAERAATQILSLPIFPGMTTSQCDVVIDTLREALTVGETSPGDGSPLAHETGAVR</sequence>
<dbReference type="CDD" id="cd00616">
    <property type="entry name" value="AHBA_syn"/>
    <property type="match status" value="1"/>
</dbReference>
<evidence type="ECO:0000256" key="3">
    <source>
        <dbReference type="PIRSR" id="PIRSR000390-1"/>
    </source>
</evidence>